<keyword evidence="2" id="KW-1185">Reference proteome</keyword>
<gene>
    <name evidence="1" type="ORF">SAMN05216369_2954</name>
</gene>
<dbReference type="OrthoDB" id="5770315at2"/>
<proteinExistence type="predicted"/>
<dbReference type="Proteomes" id="UP000184497">
    <property type="component" value="Unassembled WGS sequence"/>
</dbReference>
<dbReference type="STRING" id="564117.SAMN05216369_2954"/>
<reference evidence="2" key="1">
    <citation type="submission" date="2016-11" db="EMBL/GenBank/DDBJ databases">
        <authorList>
            <person name="Varghese N."/>
            <person name="Submissions S."/>
        </authorList>
    </citation>
    <scope>NUCLEOTIDE SEQUENCE [LARGE SCALE GENOMIC DNA]</scope>
    <source>
        <strain evidence="2">CGMCC 1.10835</strain>
    </source>
</reference>
<evidence type="ECO:0000313" key="1">
    <source>
        <dbReference type="EMBL" id="SHK73622.1"/>
    </source>
</evidence>
<protein>
    <submittedName>
        <fullName evidence="1">Uncharacterized protein</fullName>
    </submittedName>
</protein>
<organism evidence="1 2">
    <name type="scientific">Marinobacter antarcticus</name>
    <dbReference type="NCBI Taxonomy" id="564117"/>
    <lineage>
        <taxon>Bacteria</taxon>
        <taxon>Pseudomonadati</taxon>
        <taxon>Pseudomonadota</taxon>
        <taxon>Gammaproteobacteria</taxon>
        <taxon>Pseudomonadales</taxon>
        <taxon>Marinobacteraceae</taxon>
        <taxon>Marinobacter</taxon>
    </lineage>
</organism>
<dbReference type="EMBL" id="FRAQ01000003">
    <property type="protein sequence ID" value="SHK73622.1"/>
    <property type="molecule type" value="Genomic_DNA"/>
</dbReference>
<dbReference type="RefSeq" id="WP_072798909.1">
    <property type="nucleotide sequence ID" value="NZ_FRAQ01000003.1"/>
</dbReference>
<name>A0A1M6UWI5_9GAMM</name>
<dbReference type="AlphaFoldDB" id="A0A1M6UWI5"/>
<evidence type="ECO:0000313" key="2">
    <source>
        <dbReference type="Proteomes" id="UP000184497"/>
    </source>
</evidence>
<accession>A0A1M6UWI5</accession>
<sequence>MLLEKSKKRISKKVKMGFQGYPTLGITYSGPNNGLATEVLLEFVSEEGAEPQTEKLTTAEYDIREDETVQSAIVKTIERSGARSITLIQPE</sequence>